<sequence length="27" mass="3273">MLQISYFCIMNQPLAERVRPKTLEDYI</sequence>
<accession>A0A0F9J0U7</accession>
<protein>
    <submittedName>
        <fullName evidence="1">Uncharacterized protein</fullName>
    </submittedName>
</protein>
<reference evidence="1" key="1">
    <citation type="journal article" date="2015" name="Nature">
        <title>Complex archaea that bridge the gap between prokaryotes and eukaryotes.</title>
        <authorList>
            <person name="Spang A."/>
            <person name="Saw J.H."/>
            <person name="Jorgensen S.L."/>
            <person name="Zaremba-Niedzwiedzka K."/>
            <person name="Martijn J."/>
            <person name="Lind A.E."/>
            <person name="van Eijk R."/>
            <person name="Schleper C."/>
            <person name="Guy L."/>
            <person name="Ettema T.J."/>
        </authorList>
    </citation>
    <scope>NUCLEOTIDE SEQUENCE</scope>
</reference>
<dbReference type="AlphaFoldDB" id="A0A0F9J0U7"/>
<proteinExistence type="predicted"/>
<organism evidence="1">
    <name type="scientific">marine sediment metagenome</name>
    <dbReference type="NCBI Taxonomy" id="412755"/>
    <lineage>
        <taxon>unclassified sequences</taxon>
        <taxon>metagenomes</taxon>
        <taxon>ecological metagenomes</taxon>
    </lineage>
</organism>
<dbReference type="EMBL" id="LAZR01012591">
    <property type="protein sequence ID" value="KKM26019.1"/>
    <property type="molecule type" value="Genomic_DNA"/>
</dbReference>
<feature type="non-terminal residue" evidence="1">
    <location>
        <position position="27"/>
    </location>
</feature>
<gene>
    <name evidence="1" type="ORF">LCGC14_1589070</name>
</gene>
<name>A0A0F9J0U7_9ZZZZ</name>
<evidence type="ECO:0000313" key="1">
    <source>
        <dbReference type="EMBL" id="KKM26019.1"/>
    </source>
</evidence>
<comment type="caution">
    <text evidence="1">The sequence shown here is derived from an EMBL/GenBank/DDBJ whole genome shotgun (WGS) entry which is preliminary data.</text>
</comment>